<protein>
    <submittedName>
        <fullName evidence="1">Uncharacterized protein</fullName>
    </submittedName>
</protein>
<comment type="caution">
    <text evidence="1">The sequence shown here is derived from an EMBL/GenBank/DDBJ whole genome shotgun (WGS) entry which is preliminary data.</text>
</comment>
<evidence type="ECO:0000313" key="2">
    <source>
        <dbReference type="Proteomes" id="UP000050398"/>
    </source>
</evidence>
<gene>
    <name evidence="1" type="ORF">AM506_04725</name>
</gene>
<proteinExistence type="predicted"/>
<reference evidence="1 2" key="1">
    <citation type="submission" date="2015-08" db="EMBL/GenBank/DDBJ databases">
        <title>Draft Genome Sequence of Bacillus vietnamensis UCD-SED5.</title>
        <authorList>
            <person name="Lee R.D."/>
            <person name="Jospin G."/>
            <person name="Lang J.M."/>
            <person name="Coil D.A."/>
            <person name="Eisen J.A."/>
        </authorList>
    </citation>
    <scope>NUCLEOTIDE SEQUENCE [LARGE SCALE GENOMIC DNA]</scope>
    <source>
        <strain evidence="1 2">UCD-SED5</strain>
    </source>
</reference>
<evidence type="ECO:0000313" key="1">
    <source>
        <dbReference type="EMBL" id="KPL61031.1"/>
    </source>
</evidence>
<sequence length="118" mass="12447">MEAALVLDSHVSLVVLGAVVVEDASVAAGAEGVAEVAVVAAAEDVDAAVVNRLLEYRVRNDSCMSSCRGLFIHKGQSETHTMVMTAKIQEISGGKEEHYGKIGPFDAFKSEEGYVLPP</sequence>
<dbReference type="AlphaFoldDB" id="A0A0P6WWW6"/>
<organism evidence="1 2">
    <name type="scientific">Rossellomorea vietnamensis</name>
    <dbReference type="NCBI Taxonomy" id="218284"/>
    <lineage>
        <taxon>Bacteria</taxon>
        <taxon>Bacillati</taxon>
        <taxon>Bacillota</taxon>
        <taxon>Bacilli</taxon>
        <taxon>Bacillales</taxon>
        <taxon>Bacillaceae</taxon>
        <taxon>Rossellomorea</taxon>
    </lineage>
</organism>
<accession>A0A0P6WWW6</accession>
<dbReference type="EMBL" id="LIXZ01000002">
    <property type="protein sequence ID" value="KPL61031.1"/>
    <property type="molecule type" value="Genomic_DNA"/>
</dbReference>
<dbReference type="Proteomes" id="UP000050398">
    <property type="component" value="Unassembled WGS sequence"/>
</dbReference>
<name>A0A0P6WWW6_9BACI</name>